<dbReference type="NCBIfam" id="TIGR00086">
    <property type="entry name" value="smpB"/>
    <property type="match status" value="1"/>
</dbReference>
<dbReference type="PANTHER" id="PTHR30308">
    <property type="entry name" value="TMRNA-BINDING COMPONENT OF TRANS-TRANSLATION TAGGING COMPLEX"/>
    <property type="match status" value="1"/>
</dbReference>
<dbReference type="PROSITE" id="PS01317">
    <property type="entry name" value="SSRP"/>
    <property type="match status" value="1"/>
</dbReference>
<dbReference type="Pfam" id="PF01668">
    <property type="entry name" value="SmpB"/>
    <property type="match status" value="1"/>
</dbReference>
<dbReference type="GO" id="GO:0070930">
    <property type="term" value="P:trans-translation-dependent protein tagging"/>
    <property type="evidence" value="ECO:0007669"/>
    <property type="project" value="TreeGrafter"/>
</dbReference>
<sequence length="150" mass="17632">MASNLLCQNKKARFLYHVEEAWEAGIVLTGSEVKSIREGRVSLQDSFARIENGEIFLYHMHVGSYRAAHPFDHDPHRVRKLLLHRREIQRLVGKVEEKGLTLIPLKLYLNDGRIKVEIALAKGKRLHDRRDDLKRREAEREIHRALRKRV</sequence>
<dbReference type="GO" id="GO:0005829">
    <property type="term" value="C:cytosol"/>
    <property type="evidence" value="ECO:0007669"/>
    <property type="project" value="TreeGrafter"/>
</dbReference>
<dbReference type="HAMAP" id="MF_00023">
    <property type="entry name" value="SmpB"/>
    <property type="match status" value="1"/>
</dbReference>
<comment type="caution">
    <text evidence="4">The sequence shown here is derived from an EMBL/GenBank/DDBJ whole genome shotgun (WGS) entry which is preliminary data.</text>
</comment>
<reference evidence="4 5" key="1">
    <citation type="journal article" date="2016" name="Nat. Commun.">
        <title>Thousands of microbial genomes shed light on interconnected biogeochemical processes in an aquifer system.</title>
        <authorList>
            <person name="Anantharaman K."/>
            <person name="Brown C.T."/>
            <person name="Hug L.A."/>
            <person name="Sharon I."/>
            <person name="Castelle C.J."/>
            <person name="Probst A.J."/>
            <person name="Thomas B.C."/>
            <person name="Singh A."/>
            <person name="Wilkins M.J."/>
            <person name="Karaoz U."/>
            <person name="Brodie E.L."/>
            <person name="Williams K.H."/>
            <person name="Hubbard S.S."/>
            <person name="Banfield J.F."/>
        </authorList>
    </citation>
    <scope>NUCLEOTIDE SEQUENCE [LARGE SCALE GENOMIC DNA]</scope>
</reference>
<accession>A0A1F5YCK7</accession>
<dbReference type="GO" id="GO:0003723">
    <property type="term" value="F:RNA binding"/>
    <property type="evidence" value="ECO:0007669"/>
    <property type="project" value="UniProtKB-UniRule"/>
</dbReference>
<comment type="similarity">
    <text evidence="3">Belongs to the SmpB family.</text>
</comment>
<dbReference type="EMBL" id="MFIW01000042">
    <property type="protein sequence ID" value="OGF97874.1"/>
    <property type="molecule type" value="Genomic_DNA"/>
</dbReference>
<keyword evidence="1 3" id="KW-0963">Cytoplasm</keyword>
<dbReference type="AlphaFoldDB" id="A0A1F5YCK7"/>
<evidence type="ECO:0000313" key="4">
    <source>
        <dbReference type="EMBL" id="OGF97874.1"/>
    </source>
</evidence>
<comment type="subcellular location">
    <subcellularLocation>
        <location evidence="3">Cytoplasm</location>
    </subcellularLocation>
    <text evidence="3">The tmRNA-SmpB complex associates with stalled 70S ribosomes.</text>
</comment>
<dbReference type="SUPFAM" id="SSF74982">
    <property type="entry name" value="Small protein B (SmpB)"/>
    <property type="match status" value="1"/>
</dbReference>
<dbReference type="PANTHER" id="PTHR30308:SF2">
    <property type="entry name" value="SSRA-BINDING PROTEIN"/>
    <property type="match status" value="1"/>
</dbReference>
<dbReference type="CDD" id="cd09294">
    <property type="entry name" value="SmpB"/>
    <property type="match status" value="1"/>
</dbReference>
<organism evidence="4 5">
    <name type="scientific">Candidatus Glassbacteria bacterium RBG_16_58_8</name>
    <dbReference type="NCBI Taxonomy" id="1817866"/>
    <lineage>
        <taxon>Bacteria</taxon>
        <taxon>Candidatus Glassiibacteriota</taxon>
    </lineage>
</organism>
<evidence type="ECO:0000313" key="5">
    <source>
        <dbReference type="Proteomes" id="UP000179034"/>
    </source>
</evidence>
<evidence type="ECO:0000256" key="1">
    <source>
        <dbReference type="ARBA" id="ARBA00022490"/>
    </source>
</evidence>
<protein>
    <recommendedName>
        <fullName evidence="3">SsrA-binding protein</fullName>
    </recommendedName>
    <alternativeName>
        <fullName evidence="3">Small protein B</fullName>
    </alternativeName>
</protein>
<proteinExistence type="inferred from homology"/>
<dbReference type="Gene3D" id="2.40.280.10">
    <property type="match status" value="1"/>
</dbReference>
<keyword evidence="2 3" id="KW-0694">RNA-binding</keyword>
<dbReference type="InterPro" id="IPR020081">
    <property type="entry name" value="SsrA-bd_prot_CS"/>
</dbReference>
<evidence type="ECO:0000256" key="2">
    <source>
        <dbReference type="ARBA" id="ARBA00022884"/>
    </source>
</evidence>
<dbReference type="NCBIfam" id="NF003843">
    <property type="entry name" value="PRK05422.1"/>
    <property type="match status" value="1"/>
</dbReference>
<dbReference type="Proteomes" id="UP000179034">
    <property type="component" value="Unassembled WGS sequence"/>
</dbReference>
<name>A0A1F5YCK7_9BACT</name>
<gene>
    <name evidence="3" type="primary">smpB</name>
    <name evidence="4" type="ORF">A2Z06_02640</name>
</gene>
<dbReference type="InterPro" id="IPR023620">
    <property type="entry name" value="SmpB"/>
</dbReference>
<evidence type="ECO:0000256" key="3">
    <source>
        <dbReference type="HAMAP-Rule" id="MF_00023"/>
    </source>
</evidence>
<dbReference type="InterPro" id="IPR000037">
    <property type="entry name" value="SsrA-bd_prot"/>
</dbReference>
<comment type="function">
    <text evidence="3">Required for rescue of stalled ribosomes mediated by trans-translation. Binds to transfer-messenger RNA (tmRNA), required for stable association of tmRNA with ribosomes. tmRNA and SmpB together mimic tRNA shape, replacing the anticodon stem-loop with SmpB. tmRNA is encoded by the ssrA gene; the 2 termini fold to resemble tRNA(Ala) and it encodes a 'tag peptide', a short internal open reading frame. During trans-translation Ala-aminoacylated tmRNA acts like a tRNA, entering the A-site of stalled ribosomes, displacing the stalled mRNA. The ribosome then switches to translate the ORF on the tmRNA; the nascent peptide is terminated with the 'tag peptide' encoded by the tmRNA and targeted for degradation. The ribosome is freed to recommence translation, which seems to be the essential function of trans-translation.</text>
</comment>
<dbReference type="GO" id="GO:0070929">
    <property type="term" value="P:trans-translation"/>
    <property type="evidence" value="ECO:0007669"/>
    <property type="project" value="UniProtKB-UniRule"/>
</dbReference>